<keyword evidence="1" id="KW-1133">Transmembrane helix</keyword>
<evidence type="ECO:0000256" key="1">
    <source>
        <dbReference type="SAM" id="Phobius"/>
    </source>
</evidence>
<keyword evidence="1" id="KW-0812">Transmembrane</keyword>
<dbReference type="Proteomes" id="UP000667650">
    <property type="component" value="Unassembled WGS sequence"/>
</dbReference>
<keyword evidence="1" id="KW-0472">Membrane</keyword>
<keyword evidence="3" id="KW-1185">Reference proteome</keyword>
<name>A0A964TEG2_9FLAO</name>
<dbReference type="AlphaFoldDB" id="A0A964TEG2"/>
<accession>A0A964TEG2</accession>
<organism evidence="2 3">
    <name type="scientific">Flagellimonas ochracea</name>
    <dbReference type="NCBI Taxonomy" id="2696472"/>
    <lineage>
        <taxon>Bacteria</taxon>
        <taxon>Pseudomonadati</taxon>
        <taxon>Bacteroidota</taxon>
        <taxon>Flavobacteriia</taxon>
        <taxon>Flavobacteriales</taxon>
        <taxon>Flavobacteriaceae</taxon>
        <taxon>Flagellimonas</taxon>
    </lineage>
</organism>
<feature type="transmembrane region" description="Helical" evidence="1">
    <location>
        <begin position="88"/>
        <end position="110"/>
    </location>
</feature>
<gene>
    <name evidence="2" type="ORF">GTQ34_16165</name>
</gene>
<protein>
    <submittedName>
        <fullName evidence="2">Uncharacterized protein</fullName>
    </submittedName>
</protein>
<evidence type="ECO:0000313" key="3">
    <source>
        <dbReference type="Proteomes" id="UP000667650"/>
    </source>
</evidence>
<comment type="caution">
    <text evidence="2">The sequence shown here is derived from an EMBL/GenBank/DDBJ whole genome shotgun (WGS) entry which is preliminary data.</text>
</comment>
<feature type="transmembrane region" description="Helical" evidence="1">
    <location>
        <begin position="53"/>
        <end position="76"/>
    </location>
</feature>
<evidence type="ECO:0000313" key="2">
    <source>
        <dbReference type="EMBL" id="NAY93447.1"/>
    </source>
</evidence>
<dbReference type="EMBL" id="JAAABI010000011">
    <property type="protein sequence ID" value="NAY93447.1"/>
    <property type="molecule type" value="Genomic_DNA"/>
</dbReference>
<dbReference type="RefSeq" id="WP_166524858.1">
    <property type="nucleotide sequence ID" value="NZ_JAAABI010000011.1"/>
</dbReference>
<sequence length="116" mass="14161">MTLDEFKMDMKWWESKRWIFNLSVGLFGIYASYDGVTSNMEYSWTRADTMGIIWWGIGANILYSLGILAELFDWYYLKNKLHIKRFRLFFFISGLLFSCFWTLWCTWLYFAKPHLW</sequence>
<proteinExistence type="predicted"/>
<feature type="transmembrane region" description="Helical" evidence="1">
    <location>
        <begin position="18"/>
        <end position="33"/>
    </location>
</feature>
<reference evidence="2" key="1">
    <citation type="submission" date="2020-01" db="EMBL/GenBank/DDBJ databases">
        <title>Muricauda ochracea sp. nov., isolated from a tidal flat of Garorim bay in Korea.</title>
        <authorList>
            <person name="Kim D."/>
            <person name="Yoo Y."/>
            <person name="Kim J.-J."/>
        </authorList>
    </citation>
    <scope>NUCLEOTIDE SEQUENCE</scope>
    <source>
        <strain evidence="2">JGD-17</strain>
    </source>
</reference>